<reference evidence="18" key="1">
    <citation type="journal article" date="2020" name="Stud. Mycol.">
        <title>101 Dothideomycetes genomes: a test case for predicting lifestyles and emergence of pathogens.</title>
        <authorList>
            <person name="Haridas S."/>
            <person name="Albert R."/>
            <person name="Binder M."/>
            <person name="Bloem J."/>
            <person name="Labutti K."/>
            <person name="Salamov A."/>
            <person name="Andreopoulos B."/>
            <person name="Baker S."/>
            <person name="Barry K."/>
            <person name="Bills G."/>
            <person name="Bluhm B."/>
            <person name="Cannon C."/>
            <person name="Castanera R."/>
            <person name="Culley D."/>
            <person name="Daum C."/>
            <person name="Ezra D."/>
            <person name="Gonzalez J."/>
            <person name="Henrissat B."/>
            <person name="Kuo A."/>
            <person name="Liang C."/>
            <person name="Lipzen A."/>
            <person name="Lutzoni F."/>
            <person name="Magnuson J."/>
            <person name="Mondo S."/>
            <person name="Nolan M."/>
            <person name="Ohm R."/>
            <person name="Pangilinan J."/>
            <person name="Park H.-J."/>
            <person name="Ramirez L."/>
            <person name="Alfaro M."/>
            <person name="Sun H."/>
            <person name="Tritt A."/>
            <person name="Yoshinaga Y."/>
            <person name="Zwiers L.-H."/>
            <person name="Turgeon B."/>
            <person name="Goodwin S."/>
            <person name="Spatafora J."/>
            <person name="Crous P."/>
            <person name="Grigoriev I."/>
        </authorList>
    </citation>
    <scope>NUCLEOTIDE SEQUENCE</scope>
    <source>
        <strain evidence="18">SCOH1-5</strain>
    </source>
</reference>
<comment type="pathway">
    <text evidence="2">Protein modification; protein sumoylation.</text>
</comment>
<dbReference type="InterPro" id="IPR050113">
    <property type="entry name" value="Ub_conjugating_enzyme"/>
</dbReference>
<dbReference type="Proteomes" id="UP000799539">
    <property type="component" value="Unassembled WGS sequence"/>
</dbReference>
<dbReference type="GO" id="GO:0005524">
    <property type="term" value="F:ATP binding"/>
    <property type="evidence" value="ECO:0007669"/>
    <property type="project" value="UniProtKB-UniRule"/>
</dbReference>
<comment type="similarity">
    <text evidence="16">Belongs to the ubiquitin-conjugating enzyme family.</text>
</comment>
<gene>
    <name evidence="18" type="ORF">CERZMDRAFT_106896</name>
</gene>
<dbReference type="FunFam" id="3.10.110.10:FF:000035">
    <property type="entry name" value="SUMO-conjugating enzyme ubc9"/>
    <property type="match status" value="1"/>
</dbReference>
<feature type="active site" description="Glycyl thioester intermediate" evidence="15">
    <location>
        <position position="91"/>
    </location>
</feature>
<keyword evidence="3" id="KW-0808">Transferase</keyword>
<dbReference type="InterPro" id="IPR000608">
    <property type="entry name" value="UBC"/>
</dbReference>
<dbReference type="GO" id="GO:0019789">
    <property type="term" value="F:SUMO transferase activity"/>
    <property type="evidence" value="ECO:0007669"/>
    <property type="project" value="UniProtKB-ARBA"/>
</dbReference>
<dbReference type="OrthoDB" id="6600758at2759"/>
<keyword evidence="4 16" id="KW-0547">Nucleotide-binding</keyword>
<feature type="domain" description="UBC core" evidence="17">
    <location>
        <begin position="3"/>
        <end position="155"/>
    </location>
</feature>
<dbReference type="PANTHER" id="PTHR24067">
    <property type="entry name" value="UBIQUITIN-CONJUGATING ENZYME E2"/>
    <property type="match status" value="1"/>
</dbReference>
<dbReference type="EMBL" id="ML992683">
    <property type="protein sequence ID" value="KAF2210040.1"/>
    <property type="molecule type" value="Genomic_DNA"/>
</dbReference>
<dbReference type="AlphaFoldDB" id="A0A6A6F9G6"/>
<keyword evidence="19" id="KW-1185">Reference proteome</keyword>
<evidence type="ECO:0000259" key="17">
    <source>
        <dbReference type="PROSITE" id="PS50127"/>
    </source>
</evidence>
<proteinExistence type="inferred from homology"/>
<evidence type="ECO:0000256" key="11">
    <source>
        <dbReference type="ARBA" id="ARBA00042179"/>
    </source>
</evidence>
<dbReference type="GO" id="GO:0005634">
    <property type="term" value="C:nucleus"/>
    <property type="evidence" value="ECO:0007669"/>
    <property type="project" value="UniProtKB-SubCell"/>
</dbReference>
<dbReference type="Gene3D" id="3.10.110.10">
    <property type="entry name" value="Ubiquitin Conjugating Enzyme"/>
    <property type="match status" value="1"/>
</dbReference>
<dbReference type="CDD" id="cd23798">
    <property type="entry name" value="UBCc_UBE2I"/>
    <property type="match status" value="1"/>
</dbReference>
<sequence length="169" mass="19556">MSLTIARLQEERKQWRRDHPFGFVARPMKNGPALDLKRWDCAIPGKDKTIWEGGLFKLEMQFPDEYPTKPPKCKFVPPLFHPNVYPSGTVCLSILNEDEGWKPAITIKEILLGIQMLLDEVNPDSPAQADAYNLFKKDKAAYEKRIRQVVKDNPAPYQKFVRLLLSWES</sequence>
<organism evidence="18 19">
    <name type="scientific">Cercospora zeae-maydis SCOH1-5</name>
    <dbReference type="NCBI Taxonomy" id="717836"/>
    <lineage>
        <taxon>Eukaryota</taxon>
        <taxon>Fungi</taxon>
        <taxon>Dikarya</taxon>
        <taxon>Ascomycota</taxon>
        <taxon>Pezizomycotina</taxon>
        <taxon>Dothideomycetes</taxon>
        <taxon>Dothideomycetidae</taxon>
        <taxon>Mycosphaerellales</taxon>
        <taxon>Mycosphaerellaceae</taxon>
        <taxon>Cercospora</taxon>
    </lineage>
</organism>
<evidence type="ECO:0000256" key="4">
    <source>
        <dbReference type="ARBA" id="ARBA00022741"/>
    </source>
</evidence>
<dbReference type="PROSITE" id="PS00183">
    <property type="entry name" value="UBC_1"/>
    <property type="match status" value="1"/>
</dbReference>
<dbReference type="GO" id="GO:0016925">
    <property type="term" value="P:protein sumoylation"/>
    <property type="evidence" value="ECO:0007669"/>
    <property type="project" value="UniProtKB-ARBA"/>
</dbReference>
<evidence type="ECO:0000256" key="12">
    <source>
        <dbReference type="ARBA" id="ARBA00042190"/>
    </source>
</evidence>
<evidence type="ECO:0000256" key="15">
    <source>
        <dbReference type="PROSITE-ProRule" id="PRU10133"/>
    </source>
</evidence>
<keyword evidence="7" id="KW-0539">Nucleus</keyword>
<evidence type="ECO:0000313" key="18">
    <source>
        <dbReference type="EMBL" id="KAF2210040.1"/>
    </source>
</evidence>
<evidence type="ECO:0000256" key="13">
    <source>
        <dbReference type="ARBA" id="ARBA00044296"/>
    </source>
</evidence>
<dbReference type="PROSITE" id="PS50127">
    <property type="entry name" value="UBC_2"/>
    <property type="match status" value="1"/>
</dbReference>
<dbReference type="GO" id="GO:0005694">
    <property type="term" value="C:chromosome"/>
    <property type="evidence" value="ECO:0007669"/>
    <property type="project" value="UniProtKB-ARBA"/>
</dbReference>
<evidence type="ECO:0000313" key="19">
    <source>
        <dbReference type="Proteomes" id="UP000799539"/>
    </source>
</evidence>
<evidence type="ECO:0000256" key="16">
    <source>
        <dbReference type="RuleBase" id="RU362109"/>
    </source>
</evidence>
<name>A0A6A6F9G6_9PEZI</name>
<dbReference type="SUPFAM" id="SSF54495">
    <property type="entry name" value="UBC-like"/>
    <property type="match status" value="1"/>
</dbReference>
<evidence type="ECO:0000256" key="8">
    <source>
        <dbReference type="ARBA" id="ARBA00039165"/>
    </source>
</evidence>
<dbReference type="Pfam" id="PF00179">
    <property type="entry name" value="UQ_con"/>
    <property type="match status" value="1"/>
</dbReference>
<evidence type="ECO:0000256" key="6">
    <source>
        <dbReference type="ARBA" id="ARBA00022840"/>
    </source>
</evidence>
<evidence type="ECO:0000256" key="2">
    <source>
        <dbReference type="ARBA" id="ARBA00004718"/>
    </source>
</evidence>
<keyword evidence="5 16" id="KW-0833">Ubl conjugation pathway</keyword>
<evidence type="ECO:0000256" key="7">
    <source>
        <dbReference type="ARBA" id="ARBA00023242"/>
    </source>
</evidence>
<accession>A0A6A6F9G6</accession>
<evidence type="ECO:0000256" key="14">
    <source>
        <dbReference type="ARBA" id="ARBA00081544"/>
    </source>
</evidence>
<dbReference type="SMART" id="SM00212">
    <property type="entry name" value="UBCc"/>
    <property type="match status" value="1"/>
</dbReference>
<evidence type="ECO:0000256" key="5">
    <source>
        <dbReference type="ARBA" id="ARBA00022786"/>
    </source>
</evidence>
<evidence type="ECO:0000256" key="9">
    <source>
        <dbReference type="ARBA" id="ARBA00039884"/>
    </source>
</evidence>
<evidence type="ECO:0000256" key="3">
    <source>
        <dbReference type="ARBA" id="ARBA00022679"/>
    </source>
</evidence>
<comment type="subcellular location">
    <subcellularLocation>
        <location evidence="1">Nucleus</location>
    </subcellularLocation>
</comment>
<evidence type="ECO:0000256" key="10">
    <source>
        <dbReference type="ARBA" id="ARBA00041569"/>
    </source>
</evidence>
<evidence type="ECO:0000256" key="1">
    <source>
        <dbReference type="ARBA" id="ARBA00004123"/>
    </source>
</evidence>
<keyword evidence="6 16" id="KW-0067">ATP-binding</keyword>
<dbReference type="InterPro" id="IPR023313">
    <property type="entry name" value="UBQ-conjugating_AS"/>
</dbReference>
<protein>
    <recommendedName>
        <fullName evidence="8">SUMO-conjugating enzyme UBC9</fullName>
    </recommendedName>
    <alternativeName>
        <fullName evidence="11">E2 ubiquitin-conjugating enzyme 2</fullName>
    </alternativeName>
    <alternativeName>
        <fullName evidence="13">Ubiquitin carrier protein 9</fullName>
    </alternativeName>
    <alternativeName>
        <fullName evidence="12">Ubiquitin carrier protein UBC2</fullName>
    </alternativeName>
    <alternativeName>
        <fullName evidence="9">Ubiquitin-conjugating enzyme E2 2</fullName>
    </alternativeName>
    <alternativeName>
        <fullName evidence="14">Ubiquitin-conjugating enzyme E2-18 kDa</fullName>
    </alternativeName>
    <alternativeName>
        <fullName evidence="10">Ubiquitin-protein ligase UBC2</fullName>
    </alternativeName>
</protein>
<dbReference type="InterPro" id="IPR016135">
    <property type="entry name" value="UBQ-conjugating_enzyme/RWD"/>
</dbReference>